<reference evidence="2 3" key="1">
    <citation type="submission" date="2020-01" db="EMBL/GenBank/DDBJ databases">
        <authorList>
            <person name="Kim M.K."/>
        </authorList>
    </citation>
    <scope>NUCLEOTIDE SEQUENCE [LARGE SCALE GENOMIC DNA]</scope>
    <source>
        <strain evidence="2 3">172606-1</strain>
    </source>
</reference>
<dbReference type="Proteomes" id="UP000480178">
    <property type="component" value="Chromosome"/>
</dbReference>
<evidence type="ECO:0000256" key="1">
    <source>
        <dbReference type="SAM" id="Phobius"/>
    </source>
</evidence>
<evidence type="ECO:0008006" key="4">
    <source>
        <dbReference type="Google" id="ProtNLM"/>
    </source>
</evidence>
<dbReference type="RefSeq" id="WP_162444252.1">
    <property type="nucleotide sequence ID" value="NZ_CP048222.1"/>
</dbReference>
<name>A0A6C0GJW6_9BACT</name>
<dbReference type="AlphaFoldDB" id="A0A6C0GJW6"/>
<protein>
    <recommendedName>
        <fullName evidence="4">T9SS C-terminal target domain-containing protein</fullName>
    </recommendedName>
</protein>
<organism evidence="2 3">
    <name type="scientific">Rhodocytophaga rosea</name>
    <dbReference type="NCBI Taxonomy" id="2704465"/>
    <lineage>
        <taxon>Bacteria</taxon>
        <taxon>Pseudomonadati</taxon>
        <taxon>Bacteroidota</taxon>
        <taxon>Cytophagia</taxon>
        <taxon>Cytophagales</taxon>
        <taxon>Rhodocytophagaceae</taxon>
        <taxon>Rhodocytophaga</taxon>
    </lineage>
</organism>
<keyword evidence="1" id="KW-1133">Transmembrane helix</keyword>
<keyword evidence="1" id="KW-0812">Transmembrane</keyword>
<accession>A0A6C0GJW6</accession>
<dbReference type="PANTHER" id="PTHR42754:SF1">
    <property type="entry name" value="LIPOPROTEIN"/>
    <property type="match status" value="1"/>
</dbReference>
<keyword evidence="1" id="KW-0472">Membrane</keyword>
<dbReference type="KEGG" id="rhoz:GXP67_17105"/>
<evidence type="ECO:0000313" key="2">
    <source>
        <dbReference type="EMBL" id="QHT68237.1"/>
    </source>
</evidence>
<sequence>MYLYPSTQKSIKTTSTNFSGKAANYRTSTTALLIKVCLFTVCLLSLIIDLAQAQATPVKEWDKRFGGSNEDRAKKIIPTADGGFLVGGHSYSSISGDKTAANKGAIDYWVVKISSDGTKQWDKSFGGDGFDDLTSLIQTSDGGFLLAGHSDSGVGGDKSQASKGDSDYWIVKTTSDGTKQWDKSFGGDGFDDLTSLIQTSDGGFLVGGHSYSGISGDKTAANKGADDYWIVKITSNAPNNGINPLGATIMSI</sequence>
<proteinExistence type="predicted"/>
<feature type="transmembrane region" description="Helical" evidence="1">
    <location>
        <begin position="32"/>
        <end position="51"/>
    </location>
</feature>
<dbReference type="PANTHER" id="PTHR42754">
    <property type="entry name" value="ENDOGLUCANASE"/>
    <property type="match status" value="1"/>
</dbReference>
<keyword evidence="3" id="KW-1185">Reference proteome</keyword>
<dbReference type="EMBL" id="CP048222">
    <property type="protein sequence ID" value="QHT68237.1"/>
    <property type="molecule type" value="Genomic_DNA"/>
</dbReference>
<gene>
    <name evidence="2" type="ORF">GXP67_17105</name>
</gene>
<evidence type="ECO:0000313" key="3">
    <source>
        <dbReference type="Proteomes" id="UP000480178"/>
    </source>
</evidence>